<protein>
    <recommendedName>
        <fullName evidence="4">DUF2795 domain-containing protein</fullName>
    </recommendedName>
</protein>
<feature type="compositionally biased region" description="Basic and acidic residues" evidence="1">
    <location>
        <begin position="74"/>
        <end position="93"/>
    </location>
</feature>
<evidence type="ECO:0008006" key="4">
    <source>
        <dbReference type="Google" id="ProtNLM"/>
    </source>
</evidence>
<evidence type="ECO:0000256" key="1">
    <source>
        <dbReference type="SAM" id="MobiDB-lite"/>
    </source>
</evidence>
<proteinExistence type="predicted"/>
<sequence length="93" mass="10348">MYLNIERALEDISYPTDCADVVETCGDRVITFQVGEETVAEAIGRCNAGELRTREEARQTVLSSVSEGAIGRKYYSDRDPPIPDAEWHDPVSL</sequence>
<reference evidence="2 3" key="1">
    <citation type="journal article" date="2009" name="Stand. Genomic Sci.">
        <title>Complete genome sequence of Halorhabdus utahensis type strain (AX-2).</title>
        <authorList>
            <person name="Anderson I."/>
            <person name="Tindall B.J."/>
            <person name="Pomrenke H."/>
            <person name="Goker M."/>
            <person name="Lapidus A."/>
            <person name="Nolan M."/>
            <person name="Copeland A."/>
            <person name="Glavina Del Rio T."/>
            <person name="Chen F."/>
            <person name="Tice H."/>
            <person name="Cheng J.F."/>
            <person name="Lucas S."/>
            <person name="Chertkov O."/>
            <person name="Bruce D."/>
            <person name="Brettin T."/>
            <person name="Detter J.C."/>
            <person name="Han C."/>
            <person name="Goodwin L."/>
            <person name="Land M."/>
            <person name="Hauser L."/>
            <person name="Chang Y.J."/>
            <person name="Jeffries C.D."/>
            <person name="Pitluck S."/>
            <person name="Pati A."/>
            <person name="Mavromatis K."/>
            <person name="Ivanova N."/>
            <person name="Ovchinnikova G."/>
            <person name="Chen A."/>
            <person name="Palaniappan K."/>
            <person name="Chain P."/>
            <person name="Rohde M."/>
            <person name="Bristow J."/>
            <person name="Eisen J.A."/>
            <person name="Markowitz V."/>
            <person name="Hugenholtz P."/>
            <person name="Kyrpides N.C."/>
            <person name="Klenk H.P."/>
        </authorList>
    </citation>
    <scope>NUCLEOTIDE SEQUENCE [LARGE SCALE GENOMIC DNA]</scope>
    <source>
        <strain evidence="3">DSM 12940 / JCM 11049 / AX-2</strain>
    </source>
</reference>
<dbReference type="STRING" id="519442.Huta_1045"/>
<dbReference type="Proteomes" id="UP000002071">
    <property type="component" value="Chromosome"/>
</dbReference>
<accession>C7NVE4</accession>
<name>C7NVE4_HALUD</name>
<feature type="region of interest" description="Disordered" evidence="1">
    <location>
        <begin position="72"/>
        <end position="93"/>
    </location>
</feature>
<dbReference type="GeneID" id="8383319"/>
<dbReference type="KEGG" id="hut:Huta_1045"/>
<dbReference type="InterPro" id="IPR043899">
    <property type="entry name" value="DUF5789"/>
</dbReference>
<organism evidence="2 3">
    <name type="scientific">Halorhabdus utahensis (strain DSM 12940 / JCM 11049 / AX-2)</name>
    <dbReference type="NCBI Taxonomy" id="519442"/>
    <lineage>
        <taxon>Archaea</taxon>
        <taxon>Methanobacteriati</taxon>
        <taxon>Methanobacteriota</taxon>
        <taxon>Stenosarchaea group</taxon>
        <taxon>Halobacteria</taxon>
        <taxon>Halobacteriales</taxon>
        <taxon>Haloarculaceae</taxon>
        <taxon>Halorhabdus</taxon>
    </lineage>
</organism>
<evidence type="ECO:0000313" key="2">
    <source>
        <dbReference type="EMBL" id="ACV11228.1"/>
    </source>
</evidence>
<dbReference type="eggNOG" id="arCOG03020">
    <property type="taxonomic scope" value="Archaea"/>
</dbReference>
<dbReference type="AlphaFoldDB" id="C7NVE4"/>
<dbReference type="OrthoDB" id="166188at2157"/>
<gene>
    <name evidence="2" type="ordered locus">Huta_1045</name>
</gene>
<dbReference type="RefSeq" id="WP_015788804.1">
    <property type="nucleotide sequence ID" value="NC_013158.1"/>
</dbReference>
<dbReference type="HOGENOM" id="CLU_133603_1_1_2"/>
<dbReference type="EMBL" id="CP001687">
    <property type="protein sequence ID" value="ACV11228.1"/>
    <property type="molecule type" value="Genomic_DNA"/>
</dbReference>
<evidence type="ECO:0000313" key="3">
    <source>
        <dbReference type="Proteomes" id="UP000002071"/>
    </source>
</evidence>
<dbReference type="Pfam" id="PF19102">
    <property type="entry name" value="DUF5789"/>
    <property type="match status" value="1"/>
</dbReference>
<keyword evidence="3" id="KW-1185">Reference proteome</keyword>